<protein>
    <recommendedName>
        <fullName evidence="20">G-protein coupled receptors family 3 profile domain-containing protein</fullName>
    </recommendedName>
</protein>
<dbReference type="InterPro" id="IPR017978">
    <property type="entry name" value="GPCR_3_C"/>
</dbReference>
<evidence type="ECO:0000256" key="19">
    <source>
        <dbReference type="SAM" id="SignalP"/>
    </source>
</evidence>
<evidence type="ECO:0000256" key="7">
    <source>
        <dbReference type="ARBA" id="ARBA00023018"/>
    </source>
</evidence>
<dbReference type="InterPro" id="IPR028082">
    <property type="entry name" value="Peripla_BP_I"/>
</dbReference>
<reference evidence="21" key="2">
    <citation type="submission" date="2024-08" db="UniProtKB">
        <authorList>
            <consortium name="EnsemblMetazoa"/>
        </authorList>
    </citation>
    <scope>IDENTIFICATION</scope>
</reference>
<keyword evidence="22" id="KW-1185">Reference proteome</keyword>
<evidence type="ECO:0000256" key="6">
    <source>
        <dbReference type="ARBA" id="ARBA00022989"/>
    </source>
</evidence>
<organism evidence="21 22">
    <name type="scientific">Dendroctonus ponderosae</name>
    <name type="common">Mountain pine beetle</name>
    <dbReference type="NCBI Taxonomy" id="77166"/>
    <lineage>
        <taxon>Eukaryota</taxon>
        <taxon>Metazoa</taxon>
        <taxon>Ecdysozoa</taxon>
        <taxon>Arthropoda</taxon>
        <taxon>Hexapoda</taxon>
        <taxon>Insecta</taxon>
        <taxon>Pterygota</taxon>
        <taxon>Neoptera</taxon>
        <taxon>Endopterygota</taxon>
        <taxon>Coleoptera</taxon>
        <taxon>Polyphaga</taxon>
        <taxon>Cucujiformia</taxon>
        <taxon>Curculionidae</taxon>
        <taxon>Scolytinae</taxon>
        <taxon>Dendroctonus</taxon>
    </lineage>
</organism>
<sequence>MTGTSRNVMILPLFLVIFNFELCTLQKPNVDARRHDVYIAGFFPFGKGVENSETGRGVMPSVKLALDHVNEHSRVLRNHRLHMWWNDTMCNAAVGVKAFFDMMHSGPHKLMLFGAACTHVTDPIAKASKHWHLTQLSYADTHPMFTKENFPNFFRVVPSENAFNSPRLSLLKEFNWTRVGTIYQNEPRYSLAHNRLVAELDILGYQLVETQSFTNEVTSALMKLREKDTRIILGNFNEKWAKHIFCEAYHLEMYGRKYQWLIMGTYSTNWWKKLEPDVNCTLEEIETSLEQTILTDLLPLSTSGEITIAGITAKEYEDEYHSRRNGEFSRFHGYTYDGIWAVALAIEHVANNIKSAQSDRYSNVNAFRYRDPVWEKLFLDALRNTSFEGVTGPVRFYDNERKASILLKQIQNGTDVKVGEYSAAIQHLDLTLGDPLKWTGKYPPKDRTVLIIEHTRVNKTAYAILATLAILGIFIAAFFLAFNIKYRNQRYIKMSSPQLNNLIIVGCMITYTSIIFLGLDSGLSSIEVFPYICTARACTLMAGFSLAFGSMFSKTWRVHSIFTDVKLNKKVIKDYQLFMVVGVLLCIDVVIMATWQFADPFYRDTKRGEPYLHPSNEDEIIIPENEYCTSSKMTIFISSIYVYKGLLMIFGAFLAWETRHVSIPALNDSRYVGFSVYNVVVMCILGAAVALALVDHQDAMFLIISSFIIFCTTITLCLVFVPKMLELRKDTGGSIDKRIRATLRPMSKTRRESSVSEIETKMKDLKELNIKYRKTLSERDSELQMLIRQLGNEANEILEQKTEDSISDTNRLSVPLLRKEMPSATETSDLTSLCSLSSQADYASLHHSDSQKKKKLPATNETSPKKVVNSPKSKRIENEQYNQLLPSQQTNHPKSKPAIIQQSQQQINGTVSRTNTDTIKAENNINKESIMKLDSNYNTVKEPSKVVSIADKIDIQRCDTQIKPYPSEQLEKKRISTLERQGRRTPTHERRVSRTVGAVDSIEIQEKRRSSIKAVESVLEDDLVVKEGICHRRTSVQSNIRTTPKKKPECGTHVVAKSELWDTGSQHRCQKAHQKSSRVSISQDEDDPHIHRTTSERNRHGSQREKREKSPAKSNPSEAASCNMLGNIQSQKLGYFTSTPNVAAALKSSTHPPKRDKSMYNATSESELLDREILPIFQKLLTERNKSLHNIDYSFGRSCPNISIKCDIVEYL</sequence>
<reference evidence="22" key="1">
    <citation type="journal article" date="2013" name="Genome Biol.">
        <title>Draft genome of the mountain pine beetle, Dendroctonus ponderosae Hopkins, a major forest pest.</title>
        <authorList>
            <person name="Keeling C.I."/>
            <person name="Yuen M.M."/>
            <person name="Liao N.Y."/>
            <person name="Docking T.R."/>
            <person name="Chan S.K."/>
            <person name="Taylor G.A."/>
            <person name="Palmquist D.L."/>
            <person name="Jackman S.D."/>
            <person name="Nguyen A."/>
            <person name="Li M."/>
            <person name="Henderson H."/>
            <person name="Janes J.K."/>
            <person name="Zhao Y."/>
            <person name="Pandoh P."/>
            <person name="Moore R."/>
            <person name="Sperling F.A."/>
            <person name="Huber D.P."/>
            <person name="Birol I."/>
            <person name="Jones S.J."/>
            <person name="Bohlmann J."/>
        </authorList>
    </citation>
    <scope>NUCLEOTIDE SEQUENCE</scope>
</reference>
<keyword evidence="5 19" id="KW-0732">Signal</keyword>
<feature type="region of interest" description="Disordered" evidence="17">
    <location>
        <begin position="1062"/>
        <end position="1120"/>
    </location>
</feature>
<dbReference type="AlphaFoldDB" id="A0AAR5Q0K3"/>
<feature type="compositionally biased region" description="Basic and acidic residues" evidence="17">
    <location>
        <begin position="1088"/>
        <end position="1111"/>
    </location>
</feature>
<evidence type="ECO:0000256" key="12">
    <source>
        <dbReference type="ARBA" id="ARBA00023170"/>
    </source>
</evidence>
<dbReference type="Gene3D" id="3.40.50.2300">
    <property type="match status" value="2"/>
</dbReference>
<feature type="transmembrane region" description="Helical" evidence="18">
    <location>
        <begin position="676"/>
        <end position="694"/>
    </location>
</feature>
<comment type="similarity">
    <text evidence="1">Belongs to the G-protein coupled receptor 3 family. GABA-B receptor subfamily.</text>
</comment>
<proteinExistence type="inferred from homology"/>
<feature type="transmembrane region" description="Helical" evidence="18">
    <location>
        <begin position="577"/>
        <end position="598"/>
    </location>
</feature>
<dbReference type="PANTHER" id="PTHR10519:SF74">
    <property type="entry name" value="GAMMA-AMINOBUTYRIC ACID TYPE B RECEPTOR SUBUNIT 2"/>
    <property type="match status" value="1"/>
</dbReference>
<keyword evidence="3" id="KW-0597">Phosphoprotein</keyword>
<dbReference type="FunFam" id="3.40.50.2300:FF:000072">
    <property type="entry name" value="Gamma-aminobutyric acid type B receptor subunit 2"/>
    <property type="match status" value="2"/>
</dbReference>
<evidence type="ECO:0000256" key="18">
    <source>
        <dbReference type="SAM" id="Phobius"/>
    </source>
</evidence>
<feature type="region of interest" description="Disordered" evidence="17">
    <location>
        <begin position="844"/>
        <end position="910"/>
    </location>
</feature>
<name>A0AAR5Q0K3_DENPD</name>
<keyword evidence="11" id="KW-1015">Disulfide bond</keyword>
<evidence type="ECO:0000256" key="3">
    <source>
        <dbReference type="ARBA" id="ARBA00022553"/>
    </source>
</evidence>
<evidence type="ECO:0000256" key="11">
    <source>
        <dbReference type="ARBA" id="ARBA00023157"/>
    </source>
</evidence>
<keyword evidence="4 18" id="KW-0812">Transmembrane</keyword>
<keyword evidence="14" id="KW-0807">Transducer</keyword>
<dbReference type="Pfam" id="PF01094">
    <property type="entry name" value="ANF_receptor"/>
    <property type="match status" value="1"/>
</dbReference>
<evidence type="ECO:0000256" key="10">
    <source>
        <dbReference type="ARBA" id="ARBA00023136"/>
    </source>
</evidence>
<evidence type="ECO:0000313" key="21">
    <source>
        <dbReference type="EnsemblMetazoa" id="XP_019766774.1"/>
    </source>
</evidence>
<feature type="transmembrane region" description="Helical" evidence="18">
    <location>
        <begin position="502"/>
        <end position="523"/>
    </location>
</feature>
<keyword evidence="13" id="KW-0325">Glycoprotein</keyword>
<keyword evidence="8" id="KW-0297">G-protein coupled receptor</keyword>
<dbReference type="GO" id="GO:0004965">
    <property type="term" value="F:G protein-coupled GABA receptor activity"/>
    <property type="evidence" value="ECO:0007669"/>
    <property type="project" value="InterPro"/>
</dbReference>
<evidence type="ECO:0000256" key="4">
    <source>
        <dbReference type="ARBA" id="ARBA00022692"/>
    </source>
</evidence>
<dbReference type="InterPro" id="IPR002455">
    <property type="entry name" value="GPCR3_GABA-B"/>
</dbReference>
<evidence type="ECO:0000256" key="15">
    <source>
        <dbReference type="ARBA" id="ARBA00023257"/>
    </source>
</evidence>
<dbReference type="GO" id="GO:0045211">
    <property type="term" value="C:postsynaptic membrane"/>
    <property type="evidence" value="ECO:0007669"/>
    <property type="project" value="UniProtKB-SubCell"/>
</dbReference>
<dbReference type="CDD" id="cd06366">
    <property type="entry name" value="PBP1_GABAb_receptor"/>
    <property type="match status" value="1"/>
</dbReference>
<keyword evidence="9" id="KW-0175">Coiled coil</keyword>
<evidence type="ECO:0000313" key="22">
    <source>
        <dbReference type="Proteomes" id="UP000019118"/>
    </source>
</evidence>
<feature type="compositionally biased region" description="Polar residues" evidence="17">
    <location>
        <begin position="879"/>
        <end position="892"/>
    </location>
</feature>
<evidence type="ECO:0000256" key="2">
    <source>
        <dbReference type="ARBA" id="ARBA00022475"/>
    </source>
</evidence>
<dbReference type="Pfam" id="PF00003">
    <property type="entry name" value="7tm_3"/>
    <property type="match status" value="1"/>
</dbReference>
<evidence type="ECO:0000256" key="1">
    <source>
        <dbReference type="ARBA" id="ARBA00008991"/>
    </source>
</evidence>
<dbReference type="PRINTS" id="PR01177">
    <property type="entry name" value="GABAB1RECPTR"/>
</dbReference>
<keyword evidence="15" id="KW-0628">Postsynaptic cell membrane</keyword>
<evidence type="ECO:0000256" key="5">
    <source>
        <dbReference type="ARBA" id="ARBA00022729"/>
    </source>
</evidence>
<dbReference type="PROSITE" id="PS50259">
    <property type="entry name" value="G_PROTEIN_RECEP_F3_4"/>
    <property type="match status" value="1"/>
</dbReference>
<keyword evidence="10 18" id="KW-0472">Membrane</keyword>
<evidence type="ECO:0000256" key="13">
    <source>
        <dbReference type="ARBA" id="ARBA00023180"/>
    </source>
</evidence>
<evidence type="ECO:0000259" key="20">
    <source>
        <dbReference type="PROSITE" id="PS50259"/>
    </source>
</evidence>
<keyword evidence="2" id="KW-1003">Cell membrane</keyword>
<feature type="transmembrane region" description="Helical" evidence="18">
    <location>
        <begin position="700"/>
        <end position="721"/>
    </location>
</feature>
<feature type="transmembrane region" description="Helical" evidence="18">
    <location>
        <begin position="461"/>
        <end position="482"/>
    </location>
</feature>
<dbReference type="GO" id="GO:0038039">
    <property type="term" value="C:G protein-coupled receptor heterodimeric complex"/>
    <property type="evidence" value="ECO:0007669"/>
    <property type="project" value="TreeGrafter"/>
</dbReference>
<dbReference type="InterPro" id="IPR001828">
    <property type="entry name" value="ANF_lig-bd_rcpt"/>
</dbReference>
<accession>A0AAR5Q0K3</accession>
<evidence type="ECO:0000256" key="14">
    <source>
        <dbReference type="ARBA" id="ARBA00023224"/>
    </source>
</evidence>
<dbReference type="SUPFAM" id="SSF53822">
    <property type="entry name" value="Periplasmic binding protein-like I"/>
    <property type="match status" value="1"/>
</dbReference>
<dbReference type="PANTHER" id="PTHR10519">
    <property type="entry name" value="GABA-B RECEPTOR"/>
    <property type="match status" value="1"/>
</dbReference>
<evidence type="ECO:0000256" key="9">
    <source>
        <dbReference type="ARBA" id="ARBA00023054"/>
    </source>
</evidence>
<evidence type="ECO:0000256" key="17">
    <source>
        <dbReference type="SAM" id="MobiDB-lite"/>
    </source>
</evidence>
<feature type="domain" description="G-protein coupled receptors family 3 profile" evidence="20">
    <location>
        <begin position="461"/>
        <end position="724"/>
    </location>
</feature>
<evidence type="ECO:0000256" key="8">
    <source>
        <dbReference type="ARBA" id="ARBA00023040"/>
    </source>
</evidence>
<feature type="transmembrane region" description="Helical" evidence="18">
    <location>
        <begin position="635"/>
        <end position="656"/>
    </location>
</feature>
<keyword evidence="6 18" id="KW-1133">Transmembrane helix</keyword>
<dbReference type="PRINTS" id="PR01176">
    <property type="entry name" value="GABABRECEPTR"/>
</dbReference>
<comment type="subcellular location">
    <subcellularLocation>
        <location evidence="16">Postsynaptic cell membrane</location>
        <topology evidence="16">Multi-pass membrane protein</topology>
    </subcellularLocation>
</comment>
<dbReference type="Proteomes" id="UP000019118">
    <property type="component" value="Unassembled WGS sequence"/>
</dbReference>
<dbReference type="EnsemblMetazoa" id="XM_019911215.1">
    <property type="protein sequence ID" value="XP_019766774.1"/>
    <property type="gene ID" value="LOC109542139"/>
</dbReference>
<feature type="signal peptide" evidence="19">
    <location>
        <begin position="1"/>
        <end position="25"/>
    </location>
</feature>
<feature type="compositionally biased region" description="Polar residues" evidence="17">
    <location>
        <begin position="900"/>
        <end position="910"/>
    </location>
</feature>
<feature type="chain" id="PRO_5043950094" description="G-protein coupled receptors family 3 profile domain-containing protein" evidence="19">
    <location>
        <begin position="26"/>
        <end position="1212"/>
    </location>
</feature>
<evidence type="ECO:0000256" key="16">
    <source>
        <dbReference type="ARBA" id="ARBA00034104"/>
    </source>
</evidence>
<keyword evidence="12" id="KW-0675">Receptor</keyword>
<keyword evidence="7" id="KW-0770">Synapse</keyword>
<dbReference type="GO" id="GO:0007214">
    <property type="term" value="P:gamma-aminobutyric acid signaling pathway"/>
    <property type="evidence" value="ECO:0007669"/>
    <property type="project" value="TreeGrafter"/>
</dbReference>